<reference evidence="1 3" key="2">
    <citation type="journal article" date="2018" name="Plant J.">
        <title>The Physcomitrella patens chromosome-scale assembly reveals moss genome structure and evolution.</title>
        <authorList>
            <person name="Lang D."/>
            <person name="Ullrich K.K."/>
            <person name="Murat F."/>
            <person name="Fuchs J."/>
            <person name="Jenkins J."/>
            <person name="Haas F.B."/>
            <person name="Piednoel M."/>
            <person name="Gundlach H."/>
            <person name="Van Bel M."/>
            <person name="Meyberg R."/>
            <person name="Vives C."/>
            <person name="Morata J."/>
            <person name="Symeonidi A."/>
            <person name="Hiss M."/>
            <person name="Muchero W."/>
            <person name="Kamisugi Y."/>
            <person name="Saleh O."/>
            <person name="Blanc G."/>
            <person name="Decker E.L."/>
            <person name="van Gessel N."/>
            <person name="Grimwood J."/>
            <person name="Hayes R.D."/>
            <person name="Graham S.W."/>
            <person name="Gunter L.E."/>
            <person name="McDaniel S.F."/>
            <person name="Hoernstein S.N.W."/>
            <person name="Larsson A."/>
            <person name="Li F.W."/>
            <person name="Perroud P.F."/>
            <person name="Phillips J."/>
            <person name="Ranjan P."/>
            <person name="Rokshar D.S."/>
            <person name="Rothfels C.J."/>
            <person name="Schneider L."/>
            <person name="Shu S."/>
            <person name="Stevenson D.W."/>
            <person name="Thummler F."/>
            <person name="Tillich M."/>
            <person name="Villarreal Aguilar J.C."/>
            <person name="Widiez T."/>
            <person name="Wong G.K."/>
            <person name="Wymore A."/>
            <person name="Zhang Y."/>
            <person name="Zimmer A.D."/>
            <person name="Quatrano R.S."/>
            <person name="Mayer K.F.X."/>
            <person name="Goodstein D."/>
            <person name="Casacuberta J.M."/>
            <person name="Vandepoele K."/>
            <person name="Reski R."/>
            <person name="Cuming A.C."/>
            <person name="Tuskan G.A."/>
            <person name="Maumus F."/>
            <person name="Salse J."/>
            <person name="Schmutz J."/>
            <person name="Rensing S.A."/>
        </authorList>
    </citation>
    <scope>NUCLEOTIDE SEQUENCE [LARGE SCALE GENOMIC DNA]</scope>
    <source>
        <strain evidence="2 3">cv. Gransden 2004</strain>
    </source>
</reference>
<accession>A0A7I3ZR58</accession>
<dbReference type="EMBL" id="ABEU02000012">
    <property type="protein sequence ID" value="PNR43378.1"/>
    <property type="molecule type" value="Genomic_DNA"/>
</dbReference>
<reference evidence="2" key="3">
    <citation type="submission" date="2020-12" db="UniProtKB">
        <authorList>
            <consortium name="EnsemblPlants"/>
        </authorList>
    </citation>
    <scope>IDENTIFICATION</scope>
</reference>
<organism evidence="1">
    <name type="scientific">Physcomitrium patens</name>
    <name type="common">Spreading-leaved earth moss</name>
    <name type="synonym">Physcomitrella patens</name>
    <dbReference type="NCBI Taxonomy" id="3218"/>
    <lineage>
        <taxon>Eukaryota</taxon>
        <taxon>Viridiplantae</taxon>
        <taxon>Streptophyta</taxon>
        <taxon>Embryophyta</taxon>
        <taxon>Bryophyta</taxon>
        <taxon>Bryophytina</taxon>
        <taxon>Bryopsida</taxon>
        <taxon>Funariidae</taxon>
        <taxon>Funariales</taxon>
        <taxon>Funariaceae</taxon>
        <taxon>Physcomitrium</taxon>
    </lineage>
</organism>
<dbReference type="EnsemblPlants" id="Pp3c12_3500V3.1">
    <property type="protein sequence ID" value="PAC:32973066.CDS.1"/>
    <property type="gene ID" value="Pp3c12_3500"/>
</dbReference>
<keyword evidence="3" id="KW-1185">Reference proteome</keyword>
<name>A0A2K1JPC1_PHYPA</name>
<gene>
    <name evidence="1" type="ORF">PHYPA_015758</name>
</gene>
<dbReference type="AlphaFoldDB" id="A0A2K1JPC1"/>
<evidence type="ECO:0000313" key="1">
    <source>
        <dbReference type="EMBL" id="PNR43378.1"/>
    </source>
</evidence>
<sequence>MYTDLSILDIRVIFIQTNDEGKEFVVAYASRSINIVKVLYSLYEYDLNVITFEYNPI</sequence>
<protein>
    <submittedName>
        <fullName evidence="1 2">Uncharacterized protein</fullName>
    </submittedName>
</protein>
<dbReference type="Proteomes" id="UP000006727">
    <property type="component" value="Chromosome 12"/>
</dbReference>
<evidence type="ECO:0000313" key="3">
    <source>
        <dbReference type="Proteomes" id="UP000006727"/>
    </source>
</evidence>
<evidence type="ECO:0000313" key="2">
    <source>
        <dbReference type="EnsemblPlants" id="PAC:32973066.CDS.1"/>
    </source>
</evidence>
<accession>A0A2K1JPC1</accession>
<reference evidence="1 3" key="1">
    <citation type="journal article" date="2008" name="Science">
        <title>The Physcomitrella genome reveals evolutionary insights into the conquest of land by plants.</title>
        <authorList>
            <person name="Rensing S."/>
            <person name="Lang D."/>
            <person name="Zimmer A."/>
            <person name="Terry A."/>
            <person name="Salamov A."/>
            <person name="Shapiro H."/>
            <person name="Nishiyama T."/>
            <person name="Perroud P.-F."/>
            <person name="Lindquist E."/>
            <person name="Kamisugi Y."/>
            <person name="Tanahashi T."/>
            <person name="Sakakibara K."/>
            <person name="Fujita T."/>
            <person name="Oishi K."/>
            <person name="Shin-I T."/>
            <person name="Kuroki Y."/>
            <person name="Toyoda A."/>
            <person name="Suzuki Y."/>
            <person name="Hashimoto A."/>
            <person name="Yamaguchi K."/>
            <person name="Sugano A."/>
            <person name="Kohara Y."/>
            <person name="Fujiyama A."/>
            <person name="Anterola A."/>
            <person name="Aoki S."/>
            <person name="Ashton N."/>
            <person name="Barbazuk W.B."/>
            <person name="Barker E."/>
            <person name="Bennetzen J."/>
            <person name="Bezanilla M."/>
            <person name="Blankenship R."/>
            <person name="Cho S.H."/>
            <person name="Dutcher S."/>
            <person name="Estelle M."/>
            <person name="Fawcett J.A."/>
            <person name="Gundlach H."/>
            <person name="Hanada K."/>
            <person name="Heyl A."/>
            <person name="Hicks K.A."/>
            <person name="Hugh J."/>
            <person name="Lohr M."/>
            <person name="Mayer K."/>
            <person name="Melkozernov A."/>
            <person name="Murata T."/>
            <person name="Nelson D."/>
            <person name="Pils B."/>
            <person name="Prigge M."/>
            <person name="Reiss B."/>
            <person name="Renner T."/>
            <person name="Rombauts S."/>
            <person name="Rushton P."/>
            <person name="Sanderfoot A."/>
            <person name="Schween G."/>
            <person name="Shiu S.-H."/>
            <person name="Stueber K."/>
            <person name="Theodoulou F.L."/>
            <person name="Tu H."/>
            <person name="Van de Peer Y."/>
            <person name="Verrier P.J."/>
            <person name="Waters E."/>
            <person name="Wood A."/>
            <person name="Yang L."/>
            <person name="Cove D."/>
            <person name="Cuming A."/>
            <person name="Hasebe M."/>
            <person name="Lucas S."/>
            <person name="Mishler D.B."/>
            <person name="Reski R."/>
            <person name="Grigoriev I."/>
            <person name="Quatrano R.S."/>
            <person name="Boore J.L."/>
        </authorList>
    </citation>
    <scope>NUCLEOTIDE SEQUENCE [LARGE SCALE GENOMIC DNA]</scope>
    <source>
        <strain evidence="2 3">cv. Gransden 2004</strain>
    </source>
</reference>
<proteinExistence type="predicted"/>
<dbReference type="Gramene" id="Pp3c12_3500V3.1">
    <property type="protein sequence ID" value="PAC:32973066.CDS.1"/>
    <property type="gene ID" value="Pp3c12_3500"/>
</dbReference>